<dbReference type="KEGG" id="abaw:D5400_16860"/>
<feature type="transmembrane region" description="Helical" evidence="1">
    <location>
        <begin position="79"/>
        <end position="100"/>
    </location>
</feature>
<dbReference type="AlphaFoldDB" id="A0A3Q8XQ06"/>
<sequence length="108" mass="11932">MQAWLIALFSMAVSGLCFLAYEHPNAFLAAYPYFQGAVFVGYVAWQAFQFGFLAAARAVQRKMSSAMPDLEELSGSPLVLNPFLPALCFAGCMIFLQLLMDLPKLLEI</sequence>
<keyword evidence="1" id="KW-0812">Transmembrane</keyword>
<dbReference type="RefSeq" id="WP_126011049.1">
    <property type="nucleotide sequence ID" value="NZ_CP032509.1"/>
</dbReference>
<organism evidence="2 3">
    <name type="scientific">Georhizobium profundi</name>
    <dbReference type="NCBI Taxonomy" id="2341112"/>
    <lineage>
        <taxon>Bacteria</taxon>
        <taxon>Pseudomonadati</taxon>
        <taxon>Pseudomonadota</taxon>
        <taxon>Alphaproteobacteria</taxon>
        <taxon>Hyphomicrobiales</taxon>
        <taxon>Rhizobiaceae</taxon>
        <taxon>Georhizobium</taxon>
    </lineage>
</organism>
<proteinExistence type="predicted"/>
<protein>
    <submittedName>
        <fullName evidence="2">Uncharacterized protein</fullName>
    </submittedName>
</protein>
<reference evidence="2 3" key="1">
    <citation type="submission" date="2018-09" db="EMBL/GenBank/DDBJ databases">
        <title>Marinorhizobium profundi gen. nov., sp. nov., isolated from a deep-sea sediment sample from the New Britain Trench and proposal of Marinorhizobiaceae fam. nov. in the order Rhizobiales of the class Alphaproteobacteria.</title>
        <authorList>
            <person name="Cao J."/>
        </authorList>
    </citation>
    <scope>NUCLEOTIDE SEQUENCE [LARGE SCALE GENOMIC DNA]</scope>
    <source>
        <strain evidence="2 3">WS11</strain>
    </source>
</reference>
<feature type="transmembrane region" description="Helical" evidence="1">
    <location>
        <begin position="39"/>
        <end position="59"/>
    </location>
</feature>
<keyword evidence="1" id="KW-1133">Transmembrane helix</keyword>
<keyword evidence="1" id="KW-0472">Membrane</keyword>
<accession>A0A3Q8XQ06</accession>
<dbReference type="EMBL" id="CP032509">
    <property type="protein sequence ID" value="AZN72721.1"/>
    <property type="molecule type" value="Genomic_DNA"/>
</dbReference>
<dbReference type="Proteomes" id="UP000268192">
    <property type="component" value="Chromosome"/>
</dbReference>
<evidence type="ECO:0000313" key="3">
    <source>
        <dbReference type="Proteomes" id="UP000268192"/>
    </source>
</evidence>
<keyword evidence="3" id="KW-1185">Reference proteome</keyword>
<evidence type="ECO:0000313" key="2">
    <source>
        <dbReference type="EMBL" id="AZN72721.1"/>
    </source>
</evidence>
<gene>
    <name evidence="2" type="ORF">D5400_16860</name>
</gene>
<name>A0A3Q8XQ06_9HYPH</name>
<evidence type="ECO:0000256" key="1">
    <source>
        <dbReference type="SAM" id="Phobius"/>
    </source>
</evidence>